<feature type="transmembrane region" description="Helical" evidence="5">
    <location>
        <begin position="474"/>
        <end position="492"/>
    </location>
</feature>
<dbReference type="CDD" id="cd17326">
    <property type="entry name" value="MFS_MFSD8"/>
    <property type="match status" value="1"/>
</dbReference>
<feature type="transmembrane region" description="Helical" evidence="5">
    <location>
        <begin position="998"/>
        <end position="1019"/>
    </location>
</feature>
<feature type="transmembrane region" description="Helical" evidence="5">
    <location>
        <begin position="905"/>
        <end position="924"/>
    </location>
</feature>
<evidence type="ECO:0000256" key="5">
    <source>
        <dbReference type="SAM" id="Phobius"/>
    </source>
</evidence>
<organism evidence="7 8">
    <name type="scientific">Tenebrio molitor</name>
    <name type="common">Yellow mealworm beetle</name>
    <dbReference type="NCBI Taxonomy" id="7067"/>
    <lineage>
        <taxon>Eukaryota</taxon>
        <taxon>Metazoa</taxon>
        <taxon>Ecdysozoa</taxon>
        <taxon>Arthropoda</taxon>
        <taxon>Hexapoda</taxon>
        <taxon>Insecta</taxon>
        <taxon>Pterygota</taxon>
        <taxon>Neoptera</taxon>
        <taxon>Endopterygota</taxon>
        <taxon>Coleoptera</taxon>
        <taxon>Polyphaga</taxon>
        <taxon>Cucujiformia</taxon>
        <taxon>Tenebrionidae</taxon>
        <taxon>Tenebrio</taxon>
    </lineage>
</organism>
<feature type="transmembrane region" description="Helical" evidence="5">
    <location>
        <begin position="433"/>
        <end position="454"/>
    </location>
</feature>
<dbReference type="Gene3D" id="1.20.1250.20">
    <property type="entry name" value="MFS general substrate transporter like domains"/>
    <property type="match status" value="4"/>
</dbReference>
<feature type="transmembrane region" description="Helical" evidence="5">
    <location>
        <begin position="680"/>
        <end position="699"/>
    </location>
</feature>
<feature type="transmembrane region" description="Helical" evidence="5">
    <location>
        <begin position="863"/>
        <end position="885"/>
    </location>
</feature>
<feature type="transmembrane region" description="Helical" evidence="5">
    <location>
        <begin position="523"/>
        <end position="542"/>
    </location>
</feature>
<evidence type="ECO:0000313" key="7">
    <source>
        <dbReference type="EMBL" id="KAH0809196.1"/>
    </source>
</evidence>
<dbReference type="AlphaFoldDB" id="A0A8J6LDM8"/>
<reference evidence="7" key="1">
    <citation type="journal article" date="2020" name="J Insects Food Feed">
        <title>The yellow mealworm (Tenebrio molitor) genome: a resource for the emerging insects as food and feed industry.</title>
        <authorList>
            <person name="Eriksson T."/>
            <person name="Andere A."/>
            <person name="Kelstrup H."/>
            <person name="Emery V."/>
            <person name="Picard C."/>
        </authorList>
    </citation>
    <scope>NUCLEOTIDE SEQUENCE</scope>
    <source>
        <strain evidence="7">Stoneville</strain>
        <tissue evidence="7">Whole head</tissue>
    </source>
</reference>
<feature type="transmembrane region" description="Helical" evidence="5">
    <location>
        <begin position="165"/>
        <end position="186"/>
    </location>
</feature>
<feature type="transmembrane region" description="Helical" evidence="5">
    <location>
        <begin position="298"/>
        <end position="320"/>
    </location>
</feature>
<protein>
    <recommendedName>
        <fullName evidence="6">Major facilitator superfamily (MFS) profile domain-containing protein</fullName>
    </recommendedName>
</protein>
<feature type="transmembrane region" description="Helical" evidence="5">
    <location>
        <begin position="355"/>
        <end position="373"/>
    </location>
</feature>
<dbReference type="Pfam" id="PF07690">
    <property type="entry name" value="MFS_1"/>
    <property type="match status" value="4"/>
</dbReference>
<feature type="transmembrane region" description="Helical" evidence="5">
    <location>
        <begin position="260"/>
        <end position="286"/>
    </location>
</feature>
<evidence type="ECO:0000256" key="1">
    <source>
        <dbReference type="ARBA" id="ARBA00004141"/>
    </source>
</evidence>
<comment type="subcellular location">
    <subcellularLocation>
        <location evidence="1">Membrane</location>
        <topology evidence="1">Multi-pass membrane protein</topology>
    </subcellularLocation>
</comment>
<dbReference type="InterPro" id="IPR036259">
    <property type="entry name" value="MFS_trans_sf"/>
</dbReference>
<sequence length="1258" mass="140700">MEAQPKDETNLNLLERKQLEQVEPEIRAYKSRWVVLTIFIVYAAVNSYQWVEYSIINNIVMKYYNVSAVTVEWTSIIYMALYAPLVIPASYVLDKKGLRVAGLIGGLGTTLGTAIKVFSTGRDSFWLVLLGQGIVAASQLLILCLPPRIAAVWFKPNEVSTACSLGVFGTQLGCALGFVLSPIIVQNHESVEEIGSDLKVLCWILTAVMIPGGLAVIFYFPLQPPKPPSITQVQERSRTEKFSTKSFFVSIMDLCTNIPFVIHVIAYGINIGVFSAIGTLLNPIVLQYFSDSPNAEEFIGRAGLVMIVIGMVGSITFGIILDKTHKFKETTFFTYLMSSVSVVAFMFALEMKSKILVYISIGTVGFVLVLIVYKCLYAGRFRDGYGVNLSLFRRYYHRIADGAVSGFRSYFCAIDELFNRSDRTLLVTGNSSVVASCALGVFGTQLGQAIGFILPPMVIKNHDQIELIGRDLGWLVKGLALFTLIVTVAILASRPPLKPFANNGDEKHDFLNSLKKLFHNRSFNFHAVAYGINIAVFVSISTLLNQFMLFYFPKSEEDAGRIGLLMVILGMIGVIAFGYILDKTHKYKEISLAMYISSLVSVVAFMYSLESGSKTFTYVSGALVGLFINAYMPVGLELAIELTYPEPESTSSGILISMTQTGGVVFTLLLGWLFAKIGCFWALASMVFFLTVDESSWFARTAKLIRQKFKSQNTNFRDDLETEQEYKERWRSIYIIYFTMFLISLGFSIIVTGVWPYLDKLDPTAGKEFMGYIVAANPFGQMLFSPLVGWWSNRLGSIRLPLLVSLALFTLSSAIYSSLELFDDYRKHWMLWTRFLVGVSSANIAACRSYLSAATRVSERTSAVSMISLAQVLGFIVGPAIQAAVVPLGSDGFWLIPQKLRLNMYTASGWINVILSLFNMYLFLPHVFKEYKIAGREAMLKQGKDNERDTWKQHRPNYFATWTLIVAFFVIVFNFMLLETLGTPLTMDQFAWSKAASLKYMGILMSVGAVLAIITFASISPLCKKFSEVKVMIWGGFFFMVLGRAIYIPFNNDPPQMFDSDVKLNMTLICDRMLFNRTVGSYDLGVITSLNETIWSEKGDFSRETTIRNLTFDCGEELVGCPSSQEWCSYTPAMTLTQFIIGYFLTAFGYPIGVTLIQTIFSKLLGPRPQGVWMGLMTGSGCLSRVMGPVFVTYIYEEFGTIWTFGLTTVMMISCLFWLLYFNSVLIPGEIECVPEGQELKEIHNMVSVPLNERVDED</sequence>
<feature type="domain" description="Major facilitator superfamily (MFS) profile" evidence="6">
    <location>
        <begin position="732"/>
        <end position="1227"/>
    </location>
</feature>
<proteinExistence type="predicted"/>
<dbReference type="InterPro" id="IPR011701">
    <property type="entry name" value="MFS"/>
</dbReference>
<feature type="transmembrane region" description="Helical" evidence="5">
    <location>
        <begin position="734"/>
        <end position="757"/>
    </location>
</feature>
<dbReference type="InterPro" id="IPR020846">
    <property type="entry name" value="MFS_dom"/>
</dbReference>
<feature type="transmembrane region" description="Helical" evidence="5">
    <location>
        <begin position="592"/>
        <end position="609"/>
    </location>
</feature>
<dbReference type="GO" id="GO:0097037">
    <property type="term" value="P:heme export"/>
    <property type="evidence" value="ECO:0007669"/>
    <property type="project" value="TreeGrafter"/>
</dbReference>
<evidence type="ECO:0000259" key="6">
    <source>
        <dbReference type="PROSITE" id="PS50850"/>
    </source>
</evidence>
<feature type="transmembrane region" description="Helical" evidence="5">
    <location>
        <begin position="562"/>
        <end position="580"/>
    </location>
</feature>
<feature type="transmembrane region" description="Helical" evidence="5">
    <location>
        <begin position="125"/>
        <end position="145"/>
    </location>
</feature>
<feature type="transmembrane region" description="Helical" evidence="5">
    <location>
        <begin position="1202"/>
        <end position="1222"/>
    </location>
</feature>
<feature type="transmembrane region" description="Helical" evidence="5">
    <location>
        <begin position="332"/>
        <end position="349"/>
    </location>
</feature>
<feature type="transmembrane region" description="Helical" evidence="5">
    <location>
        <begin position="198"/>
        <end position="220"/>
    </location>
</feature>
<dbReference type="PANTHER" id="PTHR10924">
    <property type="entry name" value="MAJOR FACILITATOR SUPERFAMILY PROTEIN-RELATED"/>
    <property type="match status" value="1"/>
</dbReference>
<dbReference type="GO" id="GO:0020037">
    <property type="term" value="F:heme binding"/>
    <property type="evidence" value="ECO:0007669"/>
    <property type="project" value="TreeGrafter"/>
</dbReference>
<name>A0A8J6LDM8_TENMO</name>
<feature type="transmembrane region" description="Helical" evidence="5">
    <location>
        <begin position="1140"/>
        <end position="1161"/>
    </location>
</feature>
<dbReference type="Proteomes" id="UP000719412">
    <property type="component" value="Unassembled WGS sequence"/>
</dbReference>
<feature type="transmembrane region" description="Helical" evidence="5">
    <location>
        <begin position="71"/>
        <end position="93"/>
    </location>
</feature>
<evidence type="ECO:0000256" key="2">
    <source>
        <dbReference type="ARBA" id="ARBA00022692"/>
    </source>
</evidence>
<dbReference type="PANTHER" id="PTHR10924:SF4">
    <property type="entry name" value="GH15861P"/>
    <property type="match status" value="1"/>
</dbReference>
<dbReference type="EMBL" id="JABDTM020028282">
    <property type="protein sequence ID" value="KAH0809196.1"/>
    <property type="molecule type" value="Genomic_DNA"/>
</dbReference>
<feature type="transmembrane region" description="Helical" evidence="5">
    <location>
        <begin position="100"/>
        <end position="119"/>
    </location>
</feature>
<keyword evidence="3 5" id="KW-1133">Transmembrane helix</keyword>
<evidence type="ECO:0000313" key="8">
    <source>
        <dbReference type="Proteomes" id="UP000719412"/>
    </source>
</evidence>
<feature type="transmembrane region" description="Helical" evidence="5">
    <location>
        <begin position="831"/>
        <end position="851"/>
    </location>
</feature>
<reference evidence="7" key="2">
    <citation type="submission" date="2021-08" db="EMBL/GenBank/DDBJ databases">
        <authorList>
            <person name="Eriksson T."/>
        </authorList>
    </citation>
    <scope>NUCLEOTIDE SEQUENCE</scope>
    <source>
        <strain evidence="7">Stoneville</strain>
        <tissue evidence="7">Whole head</tissue>
    </source>
</reference>
<keyword evidence="8" id="KW-1185">Reference proteome</keyword>
<accession>A0A8J6LDM8</accession>
<feature type="transmembrane region" description="Helical" evidence="5">
    <location>
        <begin position="800"/>
        <end position="819"/>
    </location>
</feature>
<evidence type="ECO:0000256" key="3">
    <source>
        <dbReference type="ARBA" id="ARBA00022989"/>
    </source>
</evidence>
<evidence type="ECO:0000256" key="4">
    <source>
        <dbReference type="ARBA" id="ARBA00023136"/>
    </source>
</evidence>
<dbReference type="SUPFAM" id="SSF103473">
    <property type="entry name" value="MFS general substrate transporter"/>
    <property type="match status" value="3"/>
</dbReference>
<feature type="transmembrane region" description="Helical" evidence="5">
    <location>
        <begin position="1173"/>
        <end position="1196"/>
    </location>
</feature>
<feature type="transmembrane region" description="Helical" evidence="5">
    <location>
        <begin position="33"/>
        <end position="51"/>
    </location>
</feature>
<feature type="transmembrane region" description="Helical" evidence="5">
    <location>
        <begin position="769"/>
        <end position="788"/>
    </location>
</feature>
<feature type="transmembrane region" description="Helical" evidence="5">
    <location>
        <begin position="652"/>
        <end position="674"/>
    </location>
</feature>
<gene>
    <name evidence="7" type="ORF">GEV33_013595</name>
</gene>
<keyword evidence="4 5" id="KW-0472">Membrane</keyword>
<dbReference type="GO" id="GO:0016020">
    <property type="term" value="C:membrane"/>
    <property type="evidence" value="ECO:0007669"/>
    <property type="project" value="UniProtKB-SubCell"/>
</dbReference>
<feature type="transmembrane region" description="Helical" evidence="5">
    <location>
        <begin position="615"/>
        <end position="640"/>
    </location>
</feature>
<feature type="transmembrane region" description="Helical" evidence="5">
    <location>
        <begin position="1031"/>
        <end position="1050"/>
    </location>
</feature>
<dbReference type="GO" id="GO:0015232">
    <property type="term" value="F:heme transmembrane transporter activity"/>
    <property type="evidence" value="ECO:0007669"/>
    <property type="project" value="TreeGrafter"/>
</dbReference>
<comment type="caution">
    <text evidence="7">The sequence shown here is derived from an EMBL/GenBank/DDBJ whole genome shotgun (WGS) entry which is preliminary data.</text>
</comment>
<keyword evidence="2 5" id="KW-0812">Transmembrane</keyword>
<feature type="transmembrane region" description="Helical" evidence="5">
    <location>
        <begin position="958"/>
        <end position="978"/>
    </location>
</feature>
<dbReference type="InterPro" id="IPR049680">
    <property type="entry name" value="FLVCR1-2_SLC49-like"/>
</dbReference>
<dbReference type="PROSITE" id="PS50850">
    <property type="entry name" value="MFS"/>
    <property type="match status" value="1"/>
</dbReference>